<dbReference type="Proteomes" id="UP000691718">
    <property type="component" value="Unassembled WGS sequence"/>
</dbReference>
<reference evidence="2" key="1">
    <citation type="submission" date="2021-04" db="EMBL/GenBank/DDBJ databases">
        <authorList>
            <person name="Tunstrom K."/>
        </authorList>
    </citation>
    <scope>NUCLEOTIDE SEQUENCE</scope>
</reference>
<evidence type="ECO:0000313" key="3">
    <source>
        <dbReference type="Proteomes" id="UP000691718"/>
    </source>
</evidence>
<protein>
    <submittedName>
        <fullName evidence="2">(apollo) hypothetical protein</fullName>
    </submittedName>
</protein>
<evidence type="ECO:0000256" key="1">
    <source>
        <dbReference type="SAM" id="MobiDB-lite"/>
    </source>
</evidence>
<comment type="caution">
    <text evidence="2">The sequence shown here is derived from an EMBL/GenBank/DDBJ whole genome shotgun (WGS) entry which is preliminary data.</text>
</comment>
<dbReference type="OrthoDB" id="7382999at2759"/>
<dbReference type="AlphaFoldDB" id="A0A8S3W3V6"/>
<accession>A0A8S3W3V6</accession>
<keyword evidence="3" id="KW-1185">Reference proteome</keyword>
<gene>
    <name evidence="2" type="ORF">PAPOLLO_LOCUS1866</name>
</gene>
<evidence type="ECO:0000313" key="2">
    <source>
        <dbReference type="EMBL" id="CAG4939742.1"/>
    </source>
</evidence>
<sequence length="108" mass="12555">MPADCSSWYIHTIAHIRNCVEKRRFRGTEYECETEQEASDSDSQIQKSLSTRSPLESDSQTENEKTNKEYLEDLLLKYRRLGKFIGKRQSGKSASHHGVCQRDLIILF</sequence>
<name>A0A8S3W3V6_PARAO</name>
<feature type="compositionally biased region" description="Polar residues" evidence="1">
    <location>
        <begin position="41"/>
        <end position="60"/>
    </location>
</feature>
<organism evidence="2 3">
    <name type="scientific">Parnassius apollo</name>
    <name type="common">Apollo butterfly</name>
    <name type="synonym">Papilio apollo</name>
    <dbReference type="NCBI Taxonomy" id="110799"/>
    <lineage>
        <taxon>Eukaryota</taxon>
        <taxon>Metazoa</taxon>
        <taxon>Ecdysozoa</taxon>
        <taxon>Arthropoda</taxon>
        <taxon>Hexapoda</taxon>
        <taxon>Insecta</taxon>
        <taxon>Pterygota</taxon>
        <taxon>Neoptera</taxon>
        <taxon>Endopterygota</taxon>
        <taxon>Lepidoptera</taxon>
        <taxon>Glossata</taxon>
        <taxon>Ditrysia</taxon>
        <taxon>Papilionoidea</taxon>
        <taxon>Papilionidae</taxon>
        <taxon>Parnassiinae</taxon>
        <taxon>Parnassini</taxon>
        <taxon>Parnassius</taxon>
        <taxon>Parnassius</taxon>
    </lineage>
</organism>
<proteinExistence type="predicted"/>
<feature type="region of interest" description="Disordered" evidence="1">
    <location>
        <begin position="32"/>
        <end position="66"/>
    </location>
</feature>
<dbReference type="EMBL" id="CAJQZP010000122">
    <property type="protein sequence ID" value="CAG4939742.1"/>
    <property type="molecule type" value="Genomic_DNA"/>
</dbReference>